<proteinExistence type="predicted"/>
<evidence type="ECO:0000313" key="3">
    <source>
        <dbReference type="EMBL" id="RKP14714.1"/>
    </source>
</evidence>
<dbReference type="Proteomes" id="UP000267251">
    <property type="component" value="Unassembled WGS sequence"/>
</dbReference>
<keyword evidence="2" id="KW-0732">Signal</keyword>
<feature type="region of interest" description="Disordered" evidence="1">
    <location>
        <begin position="87"/>
        <end position="134"/>
    </location>
</feature>
<dbReference type="EMBL" id="KZ987799">
    <property type="protein sequence ID" value="RKP14714.1"/>
    <property type="molecule type" value="Genomic_DNA"/>
</dbReference>
<organism evidence="3 4">
    <name type="scientific">Piptocephalis cylindrospora</name>
    <dbReference type="NCBI Taxonomy" id="1907219"/>
    <lineage>
        <taxon>Eukaryota</taxon>
        <taxon>Fungi</taxon>
        <taxon>Fungi incertae sedis</taxon>
        <taxon>Zoopagomycota</taxon>
        <taxon>Zoopagomycotina</taxon>
        <taxon>Zoopagomycetes</taxon>
        <taxon>Zoopagales</taxon>
        <taxon>Piptocephalidaceae</taxon>
        <taxon>Piptocephalis</taxon>
    </lineage>
</organism>
<dbReference type="AlphaFoldDB" id="A0A4P9Y7J6"/>
<feature type="compositionally biased region" description="Polar residues" evidence="1">
    <location>
        <begin position="87"/>
        <end position="99"/>
    </location>
</feature>
<reference evidence="4" key="1">
    <citation type="journal article" date="2018" name="Nat. Microbiol.">
        <title>Leveraging single-cell genomics to expand the fungal tree of life.</title>
        <authorList>
            <person name="Ahrendt S.R."/>
            <person name="Quandt C.A."/>
            <person name="Ciobanu D."/>
            <person name="Clum A."/>
            <person name="Salamov A."/>
            <person name="Andreopoulos B."/>
            <person name="Cheng J.F."/>
            <person name="Woyke T."/>
            <person name="Pelin A."/>
            <person name="Henrissat B."/>
            <person name="Reynolds N.K."/>
            <person name="Benny G.L."/>
            <person name="Smith M.E."/>
            <person name="James T.Y."/>
            <person name="Grigoriev I.V."/>
        </authorList>
    </citation>
    <scope>NUCLEOTIDE SEQUENCE [LARGE SCALE GENOMIC DNA]</scope>
</reference>
<feature type="chain" id="PRO_5020285198" evidence="2">
    <location>
        <begin position="25"/>
        <end position="521"/>
    </location>
</feature>
<feature type="compositionally biased region" description="Polar residues" evidence="1">
    <location>
        <begin position="186"/>
        <end position="200"/>
    </location>
</feature>
<gene>
    <name evidence="3" type="ORF">BJ684DRAFT_18896</name>
</gene>
<sequence length="521" mass="59010">MHALNTFSLLWALLLFCNFTSSYAAPSHPPPQAELAKVRYPLLYQLATKPKVSHVCPPAPRLRPVVVTVTGDIPYDCLHDPSLLNQATQRHKSQSSQPGHSKYSHPSKVNGHPRSPTSGSDDHRRLTRRSVYLPTDDRTHSFETLIKEEGSDSGRSVVSTGHLLVKKVPDVTLKKLPPTPAKDTTKNTSLRTATPSTTKSSETRALLLPKDMKEFYRLSALAHKPIKASMVQSSKEIKGHASSTDENYLKWKDVTSRILDEFNSDLNHLPKLLHTMLSHPLWTLTRVDGVKYQNAFDAYTSHLKRAQDRLGKSIPGLYFYASARWLLQKQVNERKMDEQMQKMVREVIIDLDKTPLSQPPSLFLGKAILPSKQWRLDTTSRLALQIPRLYHDFGMVKVLLGLYQICVTPPLLRERKALLPKEIDVTLGHFQILALPPLSPPSRYISHTEQEGWERRKIKKVQEALKAFLSHPKDTDIYSVLEGLADDLSAIRDHVNRDVSIFLEDLRGAYNDLGRIYTGQQ</sequence>
<accession>A0A4P9Y7J6</accession>
<evidence type="ECO:0000256" key="2">
    <source>
        <dbReference type="SAM" id="SignalP"/>
    </source>
</evidence>
<name>A0A4P9Y7J6_9FUNG</name>
<evidence type="ECO:0000256" key="1">
    <source>
        <dbReference type="SAM" id="MobiDB-lite"/>
    </source>
</evidence>
<keyword evidence="4" id="KW-1185">Reference proteome</keyword>
<feature type="region of interest" description="Disordered" evidence="1">
    <location>
        <begin position="174"/>
        <end position="203"/>
    </location>
</feature>
<protein>
    <submittedName>
        <fullName evidence="3">Uncharacterized protein</fullName>
    </submittedName>
</protein>
<feature type="signal peptide" evidence="2">
    <location>
        <begin position="1"/>
        <end position="24"/>
    </location>
</feature>
<evidence type="ECO:0000313" key="4">
    <source>
        <dbReference type="Proteomes" id="UP000267251"/>
    </source>
</evidence>